<dbReference type="PANTHER" id="PTHR43798:SF31">
    <property type="entry name" value="AB HYDROLASE SUPERFAMILY PROTEIN YCLE"/>
    <property type="match status" value="1"/>
</dbReference>
<name>A0A7S3U2T0_9SPIT</name>
<dbReference type="EMBL" id="HBIQ01104045">
    <property type="protein sequence ID" value="CAE0600108.1"/>
    <property type="molecule type" value="Transcribed_RNA"/>
</dbReference>
<dbReference type="AlphaFoldDB" id="A0A7S3U2T0"/>
<dbReference type="SUPFAM" id="SSF53474">
    <property type="entry name" value="alpha/beta-Hydrolases"/>
    <property type="match status" value="1"/>
</dbReference>
<evidence type="ECO:0000313" key="3">
    <source>
        <dbReference type="EMBL" id="CAE0600108.1"/>
    </source>
</evidence>
<accession>A0A7S3U2T0</accession>
<dbReference type="PANTHER" id="PTHR43798">
    <property type="entry name" value="MONOACYLGLYCEROL LIPASE"/>
    <property type="match status" value="1"/>
</dbReference>
<dbReference type="Pfam" id="PF00561">
    <property type="entry name" value="Abhydrolase_1"/>
    <property type="match status" value="2"/>
</dbReference>
<dbReference type="InterPro" id="IPR050266">
    <property type="entry name" value="AB_hydrolase_sf"/>
</dbReference>
<dbReference type="GO" id="GO:0016020">
    <property type="term" value="C:membrane"/>
    <property type="evidence" value="ECO:0007669"/>
    <property type="project" value="TreeGrafter"/>
</dbReference>
<reference evidence="3" key="1">
    <citation type="submission" date="2021-01" db="EMBL/GenBank/DDBJ databases">
        <authorList>
            <person name="Corre E."/>
            <person name="Pelletier E."/>
            <person name="Niang G."/>
            <person name="Scheremetjew M."/>
            <person name="Finn R."/>
            <person name="Kale V."/>
            <person name="Holt S."/>
            <person name="Cochrane G."/>
            <person name="Meng A."/>
            <person name="Brown T."/>
            <person name="Cohen L."/>
        </authorList>
    </citation>
    <scope>NUCLEOTIDE SEQUENCE</scope>
    <source>
        <strain evidence="3">SPMC142</strain>
    </source>
</reference>
<evidence type="ECO:0000256" key="1">
    <source>
        <dbReference type="ARBA" id="ARBA00022801"/>
    </source>
</evidence>
<dbReference type="Gene3D" id="3.40.50.1820">
    <property type="entry name" value="alpha/beta hydrolase"/>
    <property type="match status" value="1"/>
</dbReference>
<dbReference type="InterPro" id="IPR029058">
    <property type="entry name" value="AB_hydrolase_fold"/>
</dbReference>
<proteinExistence type="predicted"/>
<feature type="domain" description="AB hydrolase-1" evidence="2">
    <location>
        <begin position="199"/>
        <end position="256"/>
    </location>
</feature>
<dbReference type="InterPro" id="IPR000073">
    <property type="entry name" value="AB_hydrolase_1"/>
</dbReference>
<gene>
    <name evidence="3" type="ORF">SACU0126_LOCUS33018</name>
</gene>
<feature type="domain" description="AB hydrolase-1" evidence="2">
    <location>
        <begin position="21"/>
        <end position="106"/>
    </location>
</feature>
<dbReference type="GO" id="GO:0016787">
    <property type="term" value="F:hydrolase activity"/>
    <property type="evidence" value="ECO:0007669"/>
    <property type="project" value="UniProtKB-KW"/>
</dbReference>
<evidence type="ECO:0000259" key="2">
    <source>
        <dbReference type="Pfam" id="PF00561"/>
    </source>
</evidence>
<keyword evidence="1" id="KW-0378">Hydrolase</keyword>
<protein>
    <recommendedName>
        <fullName evidence="2">AB hydrolase-1 domain-containing protein</fullName>
    </recommendedName>
</protein>
<sequence length="271" mass="30007">MPSFLASDSVRLFYERKGTGPPVILIHGWSASHRSFDLNVEQIAARCTVIMPDLRFHGRSERPDWGFHVARLAADLRELILDTGVERPTCVGCSLGAAILWSYVELFGCDMLGRVCFVDQAPCQWMLPDWTCGSKGIYDETSLANITALLMTSISAFADGNATCCLTKPIPSSLLATLKSETESCIPVHLAKVMQDHAKLDWRPILPRITVPALNLYGTESGCFPIEGLAKVGELIPNARNEIFIGCNHWLYMEEPERFSKTICDFAHALS</sequence>
<organism evidence="3">
    <name type="scientific">Strombidinopsis acuminata</name>
    <dbReference type="NCBI Taxonomy" id="141414"/>
    <lineage>
        <taxon>Eukaryota</taxon>
        <taxon>Sar</taxon>
        <taxon>Alveolata</taxon>
        <taxon>Ciliophora</taxon>
        <taxon>Intramacronucleata</taxon>
        <taxon>Spirotrichea</taxon>
        <taxon>Choreotrichia</taxon>
        <taxon>Choreotrichida</taxon>
        <taxon>Strombidinopsidae</taxon>
        <taxon>Strombidinopsis</taxon>
    </lineage>
</organism>